<feature type="domain" description="4Fe-4S ferredoxin-type" evidence="6">
    <location>
        <begin position="65"/>
        <end position="91"/>
    </location>
</feature>
<gene>
    <name evidence="7" type="primary">glpC</name>
    <name evidence="7" type="ORF">NCTC11621_01906</name>
</gene>
<dbReference type="InterPro" id="IPR004017">
    <property type="entry name" value="Cys_rich_dom"/>
</dbReference>
<dbReference type="RefSeq" id="WP_115323348.1">
    <property type="nucleotide sequence ID" value="NZ_UGTV01000015.1"/>
</dbReference>
<keyword evidence="2" id="KW-0479">Metal-binding</keyword>
<dbReference type="GO" id="GO:0016491">
    <property type="term" value="F:oxidoreductase activity"/>
    <property type="evidence" value="ECO:0007669"/>
    <property type="project" value="UniProtKB-ARBA"/>
</dbReference>
<dbReference type="InterPro" id="IPR009051">
    <property type="entry name" value="Helical_ferredxn"/>
</dbReference>
<evidence type="ECO:0000259" key="6">
    <source>
        <dbReference type="PROSITE" id="PS51379"/>
    </source>
</evidence>
<keyword evidence="4" id="KW-0408">Iron</keyword>
<dbReference type="GO" id="GO:0046872">
    <property type="term" value="F:metal ion binding"/>
    <property type="evidence" value="ECO:0007669"/>
    <property type="project" value="UniProtKB-KW"/>
</dbReference>
<dbReference type="NCBIfam" id="TIGR03379">
    <property type="entry name" value="glycerol3P_GlpC"/>
    <property type="match status" value="1"/>
</dbReference>
<dbReference type="PROSITE" id="PS51379">
    <property type="entry name" value="4FE4S_FER_2"/>
    <property type="match status" value="2"/>
</dbReference>
<dbReference type="EMBL" id="UGTV01000015">
    <property type="protein sequence ID" value="SUC10827.1"/>
    <property type="molecule type" value="Genomic_DNA"/>
</dbReference>
<dbReference type="Gene3D" id="1.10.1060.10">
    <property type="entry name" value="Alpha-helical ferredoxin"/>
    <property type="match status" value="1"/>
</dbReference>
<dbReference type="Proteomes" id="UP000254704">
    <property type="component" value="Unassembled WGS sequence"/>
</dbReference>
<keyword evidence="3" id="KW-0677">Repeat</keyword>
<sequence length="427" mass="47954">MNIQQLIESAKQGAAAPVVHQHIDESFESCIKCTACTAVCPVSRQNPFYPGPKQAGPDGERLRLKSAELYDEALKYCTNCKRCEVACPSDVKIGDLIVRARNNNVERQNKPLMHKLRDAVLSNTDIMGKMNTPFAPIVNTITGLKATRFLLEKTLSVSKHRTLPKYSFGSFRNWYLKHAADEQALYQDKVAYYHGCYVNYNNPQLGKELIQVFNALDIGVVLLEKEKCCGLPLSVNGFPERAKKQAEFNLKYLGKTVDERGLEVVGTSSSCTMNLRDEYHHILGMDNQKVRPHVHIVTRYLYQLLQAGRTFPFKTLPLRVAYHTACHVEKAGWAPYTLEVLKQIPGVEIVMLPSQCCGIAGTYGFKAENYEVSQAIGNPLFNYINEGGFDYVISECETCKWQIDMSTQLTCLHPITLLAMALGNNDK</sequence>
<proteinExistence type="predicted"/>
<dbReference type="InterPro" id="IPR017900">
    <property type="entry name" value="4Fe4S_Fe_S_CS"/>
</dbReference>
<name>A0A379EWQ4_9PAST</name>
<dbReference type="InterPro" id="IPR017753">
    <property type="entry name" value="G3P_DH_GlpC_su"/>
</dbReference>
<dbReference type="PROSITE" id="PS00198">
    <property type="entry name" value="4FE4S_FER_1"/>
    <property type="match status" value="1"/>
</dbReference>
<evidence type="ECO:0000256" key="3">
    <source>
        <dbReference type="ARBA" id="ARBA00022737"/>
    </source>
</evidence>
<organism evidence="7 8">
    <name type="scientific">Pasteurella canis</name>
    <dbReference type="NCBI Taxonomy" id="753"/>
    <lineage>
        <taxon>Bacteria</taxon>
        <taxon>Pseudomonadati</taxon>
        <taxon>Pseudomonadota</taxon>
        <taxon>Gammaproteobacteria</taxon>
        <taxon>Pasteurellales</taxon>
        <taxon>Pasteurellaceae</taxon>
        <taxon>Pasteurella</taxon>
    </lineage>
</organism>
<feature type="domain" description="4Fe-4S ferredoxin-type" evidence="6">
    <location>
        <begin position="19"/>
        <end position="51"/>
    </location>
</feature>
<reference evidence="7 8" key="1">
    <citation type="submission" date="2018-06" db="EMBL/GenBank/DDBJ databases">
        <authorList>
            <consortium name="Pathogen Informatics"/>
            <person name="Doyle S."/>
        </authorList>
    </citation>
    <scope>NUCLEOTIDE SEQUENCE [LARGE SCALE GENOMIC DNA]</scope>
    <source>
        <strain evidence="7 8">NCTC11621</strain>
    </source>
</reference>
<dbReference type="Pfam" id="PF13183">
    <property type="entry name" value="Fer4_8"/>
    <property type="match status" value="1"/>
</dbReference>
<dbReference type="GO" id="GO:0009331">
    <property type="term" value="C:glycerol-3-phosphate dehydrogenase (FAD) complex"/>
    <property type="evidence" value="ECO:0007669"/>
    <property type="project" value="InterPro"/>
</dbReference>
<dbReference type="GO" id="GO:0009061">
    <property type="term" value="P:anaerobic respiration"/>
    <property type="evidence" value="ECO:0007669"/>
    <property type="project" value="InterPro"/>
</dbReference>
<evidence type="ECO:0000256" key="1">
    <source>
        <dbReference type="ARBA" id="ARBA00022485"/>
    </source>
</evidence>
<evidence type="ECO:0000313" key="8">
    <source>
        <dbReference type="Proteomes" id="UP000254704"/>
    </source>
</evidence>
<evidence type="ECO:0000313" key="7">
    <source>
        <dbReference type="EMBL" id="SUC10827.1"/>
    </source>
</evidence>
<keyword evidence="5" id="KW-0411">Iron-sulfur</keyword>
<dbReference type="PANTHER" id="PTHR32479">
    <property type="entry name" value="GLYCOLATE OXIDASE IRON-SULFUR SUBUNIT"/>
    <property type="match status" value="1"/>
</dbReference>
<dbReference type="NCBIfam" id="NF008369">
    <property type="entry name" value="PRK11168.1"/>
    <property type="match status" value="1"/>
</dbReference>
<dbReference type="Pfam" id="PF02754">
    <property type="entry name" value="CCG"/>
    <property type="match status" value="2"/>
</dbReference>
<accession>A0A379EWQ4</accession>
<dbReference type="GO" id="GO:0051539">
    <property type="term" value="F:4 iron, 4 sulfur cluster binding"/>
    <property type="evidence" value="ECO:0007669"/>
    <property type="project" value="UniProtKB-KW"/>
</dbReference>
<protein>
    <submittedName>
        <fullName evidence="7">sn-glycerol-3-phosphate dehydrogenase subunit C</fullName>
    </submittedName>
</protein>
<dbReference type="SUPFAM" id="SSF46548">
    <property type="entry name" value="alpha-helical ferredoxin"/>
    <property type="match status" value="1"/>
</dbReference>
<dbReference type="AlphaFoldDB" id="A0A379EWQ4"/>
<dbReference type="PANTHER" id="PTHR32479:SF19">
    <property type="entry name" value="ANAEROBIC GLYCEROL-3-PHOSPHATE DEHYDROGENASE SUBUNIT C"/>
    <property type="match status" value="1"/>
</dbReference>
<dbReference type="InterPro" id="IPR017896">
    <property type="entry name" value="4Fe4S_Fe-S-bd"/>
</dbReference>
<dbReference type="GO" id="GO:0016020">
    <property type="term" value="C:membrane"/>
    <property type="evidence" value="ECO:0007669"/>
    <property type="project" value="InterPro"/>
</dbReference>
<evidence type="ECO:0000256" key="4">
    <source>
        <dbReference type="ARBA" id="ARBA00023004"/>
    </source>
</evidence>
<keyword evidence="1" id="KW-0004">4Fe-4S</keyword>
<evidence type="ECO:0000256" key="5">
    <source>
        <dbReference type="ARBA" id="ARBA00023014"/>
    </source>
</evidence>
<evidence type="ECO:0000256" key="2">
    <source>
        <dbReference type="ARBA" id="ARBA00022723"/>
    </source>
</evidence>